<dbReference type="InterPro" id="IPR053016">
    <property type="entry name" value="CTF18-RFC_complex"/>
</dbReference>
<evidence type="ECO:0000256" key="1">
    <source>
        <dbReference type="ARBA" id="ARBA00004123"/>
    </source>
</evidence>
<reference evidence="4" key="1">
    <citation type="submission" date="2010-02" db="EMBL/GenBank/DDBJ databases">
        <title>Sequencing and annotation of the Blastocystis hominis genome.</title>
        <authorList>
            <person name="Wincker P."/>
        </authorList>
    </citation>
    <scope>NUCLEOTIDE SEQUENCE</scope>
    <source>
        <strain evidence="4">Singapore isolate B</strain>
    </source>
</reference>
<sequence>MHFFLNLESMVFLKRNKNWMSKSVIPDSMQSLAGHRDSSSTHHIEQLIDQVREARARREQLKKEISSKGKERKRLIDWGDHFQPRSFIDLLSDGLANRVFMKWLTQWKPLLFHTSPNPSTAEVDSLPFVAFSPLIPYSSAPSVTKEDSTPLPVAPSPLFVPSIAQIFPRRSLSAHSIRSMTHRQAFDASATCCGKSTLVHIAANAQKLRVVALMGETNGTPLQRTLEQIETVMQVRGVSFGKEKPPLLLLDNFDSSFSQSERKAIVKLLLKLYNEALHDPSKQLVPVVITCVDAVAF</sequence>
<organism evidence="4">
    <name type="scientific">Blastocystis hominis</name>
    <dbReference type="NCBI Taxonomy" id="12968"/>
    <lineage>
        <taxon>Eukaryota</taxon>
        <taxon>Sar</taxon>
        <taxon>Stramenopiles</taxon>
        <taxon>Bigyra</taxon>
        <taxon>Opalozoa</taxon>
        <taxon>Opalinata</taxon>
        <taxon>Blastocystidae</taxon>
        <taxon>Blastocystis</taxon>
    </lineage>
</organism>
<keyword evidence="5" id="KW-1185">Reference proteome</keyword>
<evidence type="ECO:0000256" key="2">
    <source>
        <dbReference type="ARBA" id="ARBA00023242"/>
    </source>
</evidence>
<dbReference type="AlphaFoldDB" id="D8LV33"/>
<dbReference type="OrthoDB" id="2195431at2759"/>
<dbReference type="PANTHER" id="PTHR46765">
    <property type="entry name" value="P-LOOP CONTAINING NUCLEOSIDE TRIPHOSPHATE HYDROLASES SUPERFAMILY PROTEIN"/>
    <property type="match status" value="1"/>
</dbReference>
<comment type="subcellular location">
    <subcellularLocation>
        <location evidence="1">Nucleus</location>
    </subcellularLocation>
</comment>
<evidence type="ECO:0000256" key="3">
    <source>
        <dbReference type="SAM" id="Coils"/>
    </source>
</evidence>
<accession>D8LV33</accession>
<name>D8LV33_BLAHO</name>
<dbReference type="GeneID" id="24923066"/>
<feature type="coiled-coil region" evidence="3">
    <location>
        <begin position="44"/>
        <end position="71"/>
    </location>
</feature>
<keyword evidence="3" id="KW-0175">Coiled coil</keyword>
<dbReference type="RefSeq" id="XP_012893720.1">
    <property type="nucleotide sequence ID" value="XM_013038266.1"/>
</dbReference>
<evidence type="ECO:0000313" key="5">
    <source>
        <dbReference type="Proteomes" id="UP000008312"/>
    </source>
</evidence>
<dbReference type="Proteomes" id="UP000008312">
    <property type="component" value="Unassembled WGS sequence"/>
</dbReference>
<proteinExistence type="predicted"/>
<evidence type="ECO:0000313" key="4">
    <source>
        <dbReference type="EMBL" id="CBK19672.2"/>
    </source>
</evidence>
<dbReference type="InParanoid" id="D8LV33"/>
<keyword evidence="2" id="KW-0539">Nucleus</keyword>
<evidence type="ECO:0008006" key="6">
    <source>
        <dbReference type="Google" id="ProtNLM"/>
    </source>
</evidence>
<dbReference type="InterPro" id="IPR027417">
    <property type="entry name" value="P-loop_NTPase"/>
</dbReference>
<dbReference type="PANTHER" id="PTHR46765:SF1">
    <property type="entry name" value="P-LOOP CONTAINING NUCLEOSIDE TRIPHOSPHATE HYDROLASES SUPERFAMILY PROTEIN"/>
    <property type="match status" value="1"/>
</dbReference>
<protein>
    <recommendedName>
        <fullName evidence="6">ATPase AAA-type core domain-containing protein</fullName>
    </recommendedName>
</protein>
<dbReference type="Gene3D" id="3.40.50.300">
    <property type="entry name" value="P-loop containing nucleotide triphosphate hydrolases"/>
    <property type="match status" value="1"/>
</dbReference>
<gene>
    <name evidence="4" type="ORF">GSBLH_T00006942001</name>
</gene>
<dbReference type="EMBL" id="FN668638">
    <property type="protein sequence ID" value="CBK19672.2"/>
    <property type="molecule type" value="Genomic_DNA"/>
</dbReference>
<dbReference type="GO" id="GO:0005634">
    <property type="term" value="C:nucleus"/>
    <property type="evidence" value="ECO:0007669"/>
    <property type="project" value="UniProtKB-SubCell"/>
</dbReference>